<dbReference type="Pfam" id="PF00226">
    <property type="entry name" value="DnaJ"/>
    <property type="match status" value="1"/>
</dbReference>
<dbReference type="EMBL" id="UINC01137547">
    <property type="protein sequence ID" value="SVD22950.1"/>
    <property type="molecule type" value="Genomic_DNA"/>
</dbReference>
<dbReference type="AlphaFoldDB" id="A0A382TLK9"/>
<dbReference type="InterPro" id="IPR036869">
    <property type="entry name" value="J_dom_sf"/>
</dbReference>
<dbReference type="SMART" id="SM00271">
    <property type="entry name" value="DnaJ"/>
    <property type="match status" value="1"/>
</dbReference>
<name>A0A382TLK9_9ZZZZ</name>
<dbReference type="InterPro" id="IPR001623">
    <property type="entry name" value="DnaJ_domain"/>
</dbReference>
<sequence length="191" mass="22348">MGKEDINLNRIENSTDPAFCGWQGCREIGKFRAPISRQNLNQFYWFCLEHVRLYNSNWNYCEGMSEQCFEDTYRADATWNRPTWPMTSGTKIGGYNKSVFLNFDTIFDPFDFLEQSGTPSDELNTTVSYTEKRALRLLGLEFPVPKEEVKARYKVLVKRHHPDRHCGDKDSEEMLKKINEAYETIMNLCVA</sequence>
<organism evidence="2">
    <name type="scientific">marine metagenome</name>
    <dbReference type="NCBI Taxonomy" id="408172"/>
    <lineage>
        <taxon>unclassified sequences</taxon>
        <taxon>metagenomes</taxon>
        <taxon>ecological metagenomes</taxon>
    </lineage>
</organism>
<protein>
    <recommendedName>
        <fullName evidence="1">J domain-containing protein</fullName>
    </recommendedName>
</protein>
<proteinExistence type="predicted"/>
<dbReference type="SUPFAM" id="SSF46565">
    <property type="entry name" value="Chaperone J-domain"/>
    <property type="match status" value="1"/>
</dbReference>
<reference evidence="2" key="1">
    <citation type="submission" date="2018-05" db="EMBL/GenBank/DDBJ databases">
        <authorList>
            <person name="Lanie J.A."/>
            <person name="Ng W.-L."/>
            <person name="Kazmierczak K.M."/>
            <person name="Andrzejewski T.M."/>
            <person name="Davidsen T.M."/>
            <person name="Wayne K.J."/>
            <person name="Tettelin H."/>
            <person name="Glass J.I."/>
            <person name="Rusch D."/>
            <person name="Podicherti R."/>
            <person name="Tsui H.-C.T."/>
            <person name="Winkler M.E."/>
        </authorList>
    </citation>
    <scope>NUCLEOTIDE SEQUENCE</scope>
</reference>
<gene>
    <name evidence="2" type="ORF">METZ01_LOCUS375804</name>
</gene>
<evidence type="ECO:0000313" key="2">
    <source>
        <dbReference type="EMBL" id="SVD22950.1"/>
    </source>
</evidence>
<feature type="domain" description="J" evidence="1">
    <location>
        <begin position="133"/>
        <end position="190"/>
    </location>
</feature>
<dbReference type="Gene3D" id="1.10.287.110">
    <property type="entry name" value="DnaJ domain"/>
    <property type="match status" value="1"/>
</dbReference>
<dbReference type="PRINTS" id="PR00625">
    <property type="entry name" value="JDOMAIN"/>
</dbReference>
<dbReference type="PANTHER" id="PTHR24074">
    <property type="entry name" value="CO-CHAPERONE PROTEIN DJLA"/>
    <property type="match status" value="1"/>
</dbReference>
<dbReference type="CDD" id="cd06257">
    <property type="entry name" value="DnaJ"/>
    <property type="match status" value="1"/>
</dbReference>
<accession>A0A382TLK9</accession>
<dbReference type="InterPro" id="IPR050817">
    <property type="entry name" value="DjlA_DnaK_co-chaperone"/>
</dbReference>
<evidence type="ECO:0000259" key="1">
    <source>
        <dbReference type="PROSITE" id="PS50076"/>
    </source>
</evidence>
<dbReference type="PROSITE" id="PS50076">
    <property type="entry name" value="DNAJ_2"/>
    <property type="match status" value="1"/>
</dbReference>